<keyword evidence="4" id="KW-0406">Ion transport</keyword>
<keyword evidence="4" id="KW-0407">Ion channel</keyword>
<dbReference type="GO" id="GO:0034220">
    <property type="term" value="P:monoatomic ion transmembrane transport"/>
    <property type="evidence" value="ECO:0007669"/>
    <property type="project" value="UniProtKB-KW"/>
</dbReference>
<dbReference type="Pfam" id="PF07885">
    <property type="entry name" value="Ion_trans_2"/>
    <property type="match status" value="1"/>
</dbReference>
<feature type="transmembrane region" description="Helical" evidence="2">
    <location>
        <begin position="12"/>
        <end position="35"/>
    </location>
</feature>
<evidence type="ECO:0000256" key="1">
    <source>
        <dbReference type="ARBA" id="ARBA00004651"/>
    </source>
</evidence>
<dbReference type="EMBL" id="JAACYS010000101">
    <property type="protein sequence ID" value="NCU18986.1"/>
    <property type="molecule type" value="Genomic_DNA"/>
</dbReference>
<feature type="domain" description="RCK N-terminal" evidence="3">
    <location>
        <begin position="112"/>
        <end position="237"/>
    </location>
</feature>
<dbReference type="Proteomes" id="UP000743899">
    <property type="component" value="Unassembled WGS sequence"/>
</dbReference>
<dbReference type="InterPro" id="IPR050721">
    <property type="entry name" value="Trk_Ktr_HKT_K-transport"/>
</dbReference>
<accession>A0ABX0A6F8</accession>
<dbReference type="InterPro" id="IPR003148">
    <property type="entry name" value="RCK_N"/>
</dbReference>
<keyword evidence="2" id="KW-0812">Transmembrane</keyword>
<proteinExistence type="predicted"/>
<dbReference type="PROSITE" id="PS51201">
    <property type="entry name" value="RCK_N"/>
    <property type="match status" value="1"/>
</dbReference>
<organism evidence="4 5">
    <name type="scientific">Pallidibacillus pasinlerensis</name>
    <dbReference type="NCBI Taxonomy" id="2703818"/>
    <lineage>
        <taxon>Bacteria</taxon>
        <taxon>Bacillati</taxon>
        <taxon>Bacillota</taxon>
        <taxon>Bacilli</taxon>
        <taxon>Bacillales</taxon>
        <taxon>Bacillaceae</taxon>
        <taxon>Pallidibacillus</taxon>
    </lineage>
</organism>
<gene>
    <name evidence="4" type="ORF">GW534_15050</name>
</gene>
<protein>
    <submittedName>
        <fullName evidence="4">Potassium channel protein</fullName>
    </submittedName>
</protein>
<reference evidence="4 5" key="1">
    <citation type="submission" date="2020-01" db="EMBL/GenBank/DDBJ databases">
        <title>A novel Bacillus sp. from Pasinler.</title>
        <authorList>
            <person name="Adiguzel A."/>
            <person name="Ay H."/>
            <person name="Baltaci M.O."/>
        </authorList>
    </citation>
    <scope>NUCLEOTIDE SEQUENCE [LARGE SCALE GENOMIC DNA]</scope>
    <source>
        <strain evidence="4 5">P1</strain>
    </source>
</reference>
<dbReference type="PANTHER" id="PTHR43833">
    <property type="entry name" value="POTASSIUM CHANNEL PROTEIN 2-RELATED-RELATED"/>
    <property type="match status" value="1"/>
</dbReference>
<evidence type="ECO:0000259" key="3">
    <source>
        <dbReference type="PROSITE" id="PS51201"/>
    </source>
</evidence>
<keyword evidence="5" id="KW-1185">Reference proteome</keyword>
<keyword evidence="2" id="KW-1133">Transmembrane helix</keyword>
<dbReference type="RefSeq" id="WP_161921813.1">
    <property type="nucleotide sequence ID" value="NZ_JAACYS010000101.1"/>
</dbReference>
<comment type="caution">
    <text evidence="4">The sequence shown here is derived from an EMBL/GenBank/DDBJ whole genome shotgun (WGS) entry which is preliminary data.</text>
</comment>
<dbReference type="PANTHER" id="PTHR43833:SF9">
    <property type="entry name" value="POTASSIUM CHANNEL PROTEIN YUGO-RELATED"/>
    <property type="match status" value="1"/>
</dbReference>
<feature type="transmembrane region" description="Helical" evidence="2">
    <location>
        <begin position="71"/>
        <end position="92"/>
    </location>
</feature>
<evidence type="ECO:0000313" key="5">
    <source>
        <dbReference type="Proteomes" id="UP000743899"/>
    </source>
</evidence>
<dbReference type="InterPro" id="IPR013099">
    <property type="entry name" value="K_chnl_dom"/>
</dbReference>
<evidence type="ECO:0000313" key="4">
    <source>
        <dbReference type="EMBL" id="NCU18986.1"/>
    </source>
</evidence>
<dbReference type="Gene3D" id="1.10.287.70">
    <property type="match status" value="1"/>
</dbReference>
<dbReference type="InterPro" id="IPR036291">
    <property type="entry name" value="NAD(P)-bd_dom_sf"/>
</dbReference>
<dbReference type="Gene3D" id="3.40.50.720">
    <property type="entry name" value="NAD(P)-binding Rossmann-like Domain"/>
    <property type="match status" value="1"/>
</dbReference>
<dbReference type="SUPFAM" id="SSF51735">
    <property type="entry name" value="NAD(P)-binding Rossmann-fold domains"/>
    <property type="match status" value="1"/>
</dbReference>
<dbReference type="PRINTS" id="PR00169">
    <property type="entry name" value="KCHANNEL"/>
</dbReference>
<sequence>MQFVYRKFLRLPYVIRLFFVVMLVIIFFGTIIHFIEPDRFPTIFDGIWWAIITTSTIGYGDYVPGTIKGRIIAIILIFFGAGIVAAYFVALASSTIKKQNSLGKGIIHVTWKDHIIIVGWNERTKEIINCLKDIHSEQPIVLIDSNLKESPFTKEKSFIYVKGNASNDEVLLRANIKEASLILVTSDPSRTELNADMNTILFVVAIKGVAPNIFCIAEILTSEQIVNAKRAGADGIIKSNKLISSVMQHSLFSPGISNAILDLVDLHNGARFQLVKEHSFAGHTFASVSQILLEEQKILLGLKRDEQTKIIPPKETILHNADELLIISRE</sequence>
<comment type="subcellular location">
    <subcellularLocation>
        <location evidence="1">Cell membrane</location>
        <topology evidence="1">Multi-pass membrane protein</topology>
    </subcellularLocation>
</comment>
<evidence type="ECO:0000256" key="2">
    <source>
        <dbReference type="SAM" id="Phobius"/>
    </source>
</evidence>
<dbReference type="SUPFAM" id="SSF81324">
    <property type="entry name" value="Voltage-gated potassium channels"/>
    <property type="match status" value="1"/>
</dbReference>
<name>A0ABX0A6F8_9BACI</name>
<keyword evidence="2" id="KW-0472">Membrane</keyword>
<dbReference type="Pfam" id="PF02254">
    <property type="entry name" value="TrkA_N"/>
    <property type="match status" value="1"/>
</dbReference>
<keyword evidence="4" id="KW-0813">Transport</keyword>